<evidence type="ECO:0000313" key="2">
    <source>
        <dbReference type="Proteomes" id="UP001420932"/>
    </source>
</evidence>
<protein>
    <submittedName>
        <fullName evidence="1">Uncharacterized protein</fullName>
    </submittedName>
</protein>
<dbReference type="Proteomes" id="UP001420932">
    <property type="component" value="Unassembled WGS sequence"/>
</dbReference>
<reference evidence="1 2" key="1">
    <citation type="submission" date="2024-01" db="EMBL/GenBank/DDBJ databases">
        <title>Genome assemblies of Stephania.</title>
        <authorList>
            <person name="Yang L."/>
        </authorList>
    </citation>
    <scope>NUCLEOTIDE SEQUENCE [LARGE SCALE GENOMIC DNA]</scope>
    <source>
        <strain evidence="1">YNDBR</strain>
        <tissue evidence="1">Leaf</tissue>
    </source>
</reference>
<proteinExistence type="predicted"/>
<organism evidence="1 2">
    <name type="scientific">Stephania yunnanensis</name>
    <dbReference type="NCBI Taxonomy" id="152371"/>
    <lineage>
        <taxon>Eukaryota</taxon>
        <taxon>Viridiplantae</taxon>
        <taxon>Streptophyta</taxon>
        <taxon>Embryophyta</taxon>
        <taxon>Tracheophyta</taxon>
        <taxon>Spermatophyta</taxon>
        <taxon>Magnoliopsida</taxon>
        <taxon>Ranunculales</taxon>
        <taxon>Menispermaceae</taxon>
        <taxon>Menispermoideae</taxon>
        <taxon>Cissampelideae</taxon>
        <taxon>Stephania</taxon>
    </lineage>
</organism>
<gene>
    <name evidence="1" type="ORF">Syun_003947</name>
</gene>
<dbReference type="AlphaFoldDB" id="A0AAP0Q109"/>
<comment type="caution">
    <text evidence="1">The sequence shown here is derived from an EMBL/GenBank/DDBJ whole genome shotgun (WGS) entry which is preliminary data.</text>
</comment>
<accession>A0AAP0Q109</accession>
<name>A0AAP0Q109_9MAGN</name>
<sequence length="156" mass="16701">MTFNGGLNSKIPFEELKLSHDLRLSDRSVRRRATASLLTPFTLPPPMLIHRSSSLASSPAGLSPPLPGGSCRRSSSSVAHCCTASWSIAAGGHPHLRIISRCLLLAWRDSSLAGATFSKPPHTDLLTGSSLHRELPSAPPPHSRYRRLSTLLAGPP</sequence>
<evidence type="ECO:0000313" key="1">
    <source>
        <dbReference type="EMBL" id="KAK9163045.1"/>
    </source>
</evidence>
<dbReference type="EMBL" id="JBBNAF010000002">
    <property type="protein sequence ID" value="KAK9163045.1"/>
    <property type="molecule type" value="Genomic_DNA"/>
</dbReference>
<keyword evidence="2" id="KW-1185">Reference proteome</keyword>